<dbReference type="PANTHER" id="PTHR12949">
    <property type="entry name" value="RNA POLYMERASE III DNA DIRECTED -RELATED"/>
    <property type="match status" value="1"/>
</dbReference>
<evidence type="ECO:0000259" key="7">
    <source>
        <dbReference type="Pfam" id="PF05645"/>
    </source>
</evidence>
<dbReference type="GO" id="GO:0006351">
    <property type="term" value="P:DNA-templated transcription"/>
    <property type="evidence" value="ECO:0007669"/>
    <property type="project" value="InterPro"/>
</dbReference>
<dbReference type="EMBL" id="CAJGYM010000070">
    <property type="protein sequence ID" value="CAD6196324.1"/>
    <property type="molecule type" value="Genomic_DNA"/>
</dbReference>
<dbReference type="PANTHER" id="PTHR12949:SF0">
    <property type="entry name" value="DNA-DIRECTED RNA POLYMERASE III SUBUNIT RPC3"/>
    <property type="match status" value="1"/>
</dbReference>
<accession>A0A8S1HTE4</accession>
<dbReference type="FunFam" id="1.10.10.10:FF:000420">
    <property type="entry name" value="RNA polymerase III subunit, putative"/>
    <property type="match status" value="1"/>
</dbReference>
<dbReference type="Pfam" id="PF22536">
    <property type="entry name" value="WHD_POLR3C"/>
    <property type="match status" value="1"/>
</dbReference>
<evidence type="ECO:0000259" key="8">
    <source>
        <dbReference type="Pfam" id="PF08221"/>
    </source>
</evidence>
<comment type="subunit">
    <text evidence="6">Component of the RNA polymerase III (Pol III) complex consisting of 17 subunits.</text>
</comment>
<evidence type="ECO:0000313" key="11">
    <source>
        <dbReference type="Proteomes" id="UP000835052"/>
    </source>
</evidence>
<evidence type="ECO:0000256" key="3">
    <source>
        <dbReference type="ARBA" id="ARBA00022478"/>
    </source>
</evidence>
<dbReference type="OrthoDB" id="272392at2759"/>
<feature type="domain" description="RNA polymerase III subunit RPC82-related helix-turn-helix" evidence="8">
    <location>
        <begin position="9"/>
        <end position="70"/>
    </location>
</feature>
<sequence length="523" mass="59540">MSGGRYETQLCTVLVAEQFGQAVADVAEKLLKEDCQLPSLAFKLRPTYNMAMIRKALAVLINFGFVTFVLDTNKRPVYTAHGDQILRLLTVPRFCLLVKTLYGSVAEDVCVELFSEGQLTCSDVLRRVFSRNDTLTIEELKKTFCDLTQAQFIIRSPAISGVSNGCPQLEHVQAPFNMPDSIFQVNNGPGEEKGRKRKSAKDEDDGIYWRVNWARFDVYARDEMITEFLITNTTVGRKMPDICIKTIQALFKTIELRASSLRMTATSPVSMLDMVKSAKENALTLEKADMAYVLGEFADETKGLVRKAGDSGGGLFVVDIEKTLTEICKHHSESLVREQFEGRAVRIMRLMEERHFLDEEQVEKLLMMGAKETKELLYALLEEGFIFTRPIGRTNDFQPARTFYLYHVDLQRTVRSLIECTCKLLRNLILRNAHERRENKQLIEKDLTTGPIIEGIRANEELDEASKKAQIEEVEEMYLPGHDRAKLERYRRSRSTLLAAQEKASQALFAFRLFLDVSVPQKA</sequence>
<keyword evidence="3 6" id="KW-0240">DNA-directed RNA polymerase</keyword>
<dbReference type="InterPro" id="IPR036388">
    <property type="entry name" value="WH-like_DNA-bd_sf"/>
</dbReference>
<feature type="domain" description="RNA polymerase III Rpc82 C -terminal" evidence="7">
    <location>
        <begin position="191"/>
        <end position="323"/>
    </location>
</feature>
<organism evidence="10 11">
    <name type="scientific">Caenorhabditis auriculariae</name>
    <dbReference type="NCBI Taxonomy" id="2777116"/>
    <lineage>
        <taxon>Eukaryota</taxon>
        <taxon>Metazoa</taxon>
        <taxon>Ecdysozoa</taxon>
        <taxon>Nematoda</taxon>
        <taxon>Chromadorea</taxon>
        <taxon>Rhabditida</taxon>
        <taxon>Rhabditina</taxon>
        <taxon>Rhabditomorpha</taxon>
        <taxon>Rhabditoidea</taxon>
        <taxon>Rhabditidae</taxon>
        <taxon>Peloderinae</taxon>
        <taxon>Caenorhabditis</taxon>
    </lineage>
</organism>
<dbReference type="Pfam" id="PF05645">
    <property type="entry name" value="RNA_pol_Rpc82"/>
    <property type="match status" value="1"/>
</dbReference>
<dbReference type="GO" id="GO:0003697">
    <property type="term" value="F:single-stranded DNA binding"/>
    <property type="evidence" value="ECO:0007669"/>
    <property type="project" value="UniProtKB-UniRule"/>
</dbReference>
<keyword evidence="5 6" id="KW-0539">Nucleus</keyword>
<dbReference type="InterPro" id="IPR055207">
    <property type="entry name" value="POLR3C_WHD"/>
</dbReference>
<reference evidence="10" key="1">
    <citation type="submission" date="2020-10" db="EMBL/GenBank/DDBJ databases">
        <authorList>
            <person name="Kikuchi T."/>
        </authorList>
    </citation>
    <scope>NUCLEOTIDE SEQUENCE</scope>
    <source>
        <strain evidence="10">NKZ352</strain>
    </source>
</reference>
<dbReference type="AlphaFoldDB" id="A0A8S1HTE4"/>
<comment type="caution">
    <text evidence="10">The sequence shown here is derived from an EMBL/GenBank/DDBJ whole genome shotgun (WGS) entry which is preliminary data.</text>
</comment>
<dbReference type="GO" id="GO:0005666">
    <property type="term" value="C:RNA polymerase III complex"/>
    <property type="evidence" value="ECO:0007669"/>
    <property type="project" value="UniProtKB-UniRule"/>
</dbReference>
<evidence type="ECO:0000256" key="4">
    <source>
        <dbReference type="ARBA" id="ARBA00023163"/>
    </source>
</evidence>
<evidence type="ECO:0000256" key="5">
    <source>
        <dbReference type="ARBA" id="ARBA00023242"/>
    </source>
</evidence>
<dbReference type="InterPro" id="IPR039748">
    <property type="entry name" value="RPC3"/>
</dbReference>
<protein>
    <recommendedName>
        <fullName evidence="6">DNA-directed RNA polymerase III subunit RPC3</fullName>
        <shortName evidence="6">RNA polymerase III subunit C3</shortName>
    </recommendedName>
</protein>
<evidence type="ECO:0000313" key="10">
    <source>
        <dbReference type="EMBL" id="CAD6196324.1"/>
    </source>
</evidence>
<evidence type="ECO:0000259" key="9">
    <source>
        <dbReference type="Pfam" id="PF22536"/>
    </source>
</evidence>
<dbReference type="Pfam" id="PF08221">
    <property type="entry name" value="HTH_9"/>
    <property type="match status" value="1"/>
</dbReference>
<dbReference type="Gene3D" id="1.10.10.10">
    <property type="entry name" value="Winged helix-like DNA-binding domain superfamily/Winged helix DNA-binding domain"/>
    <property type="match status" value="4"/>
</dbReference>
<gene>
    <name evidence="10" type="ORF">CAUJ_LOCUS12239</name>
</gene>
<comment type="subcellular location">
    <subcellularLocation>
        <location evidence="1 6">Nucleus</location>
    </subcellularLocation>
</comment>
<feature type="domain" description="DNA-directed RNA polymerase III subunit RPC3 winged-helix" evidence="9">
    <location>
        <begin position="333"/>
        <end position="408"/>
    </location>
</feature>
<dbReference type="Proteomes" id="UP000835052">
    <property type="component" value="Unassembled WGS sequence"/>
</dbReference>
<evidence type="ECO:0000256" key="2">
    <source>
        <dbReference type="ARBA" id="ARBA00007206"/>
    </source>
</evidence>
<name>A0A8S1HTE4_9PELO</name>
<keyword evidence="4 6" id="KW-0804">Transcription</keyword>
<dbReference type="InterPro" id="IPR013197">
    <property type="entry name" value="RNA_pol_III_RPC82-rel_HTH"/>
</dbReference>
<comment type="similarity">
    <text evidence="2 6">Belongs to the eukaryotic RPC3/POLR3C RNA polymerase subunit family.</text>
</comment>
<evidence type="ECO:0000256" key="6">
    <source>
        <dbReference type="RuleBase" id="RU367076"/>
    </source>
</evidence>
<evidence type="ECO:0000256" key="1">
    <source>
        <dbReference type="ARBA" id="ARBA00004123"/>
    </source>
</evidence>
<comment type="function">
    <text evidence="6">DNA-dependent RNA polymerase catalyzes the transcription of DNA into RNA using the four ribonucleoside triphosphates as substrates. Specific core component of RNA polymerase III which synthesizes small RNAs, such as 5S rRNA and tRNAs.</text>
</comment>
<dbReference type="Gene3D" id="6.10.140.1450">
    <property type="match status" value="1"/>
</dbReference>
<keyword evidence="11" id="KW-1185">Reference proteome</keyword>
<dbReference type="InterPro" id="IPR008806">
    <property type="entry name" value="RNA_pol_III_Rpc82_C"/>
</dbReference>
<proteinExistence type="inferred from homology"/>